<dbReference type="InterPro" id="IPR013766">
    <property type="entry name" value="Thioredoxin_domain"/>
</dbReference>
<dbReference type="Gene3D" id="3.40.30.10">
    <property type="entry name" value="Glutaredoxin"/>
    <property type="match status" value="1"/>
</dbReference>
<gene>
    <name evidence="6" type="ORF">C4F40_19850</name>
</gene>
<evidence type="ECO:0000256" key="4">
    <source>
        <dbReference type="ARBA" id="ARBA00023284"/>
    </source>
</evidence>
<dbReference type="PANTHER" id="PTHR42852:SF6">
    <property type="entry name" value="THIOL:DISULFIDE INTERCHANGE PROTEIN DSBE"/>
    <property type="match status" value="1"/>
</dbReference>
<dbReference type="SUPFAM" id="SSF52833">
    <property type="entry name" value="Thioredoxin-like"/>
    <property type="match status" value="1"/>
</dbReference>
<evidence type="ECO:0000313" key="6">
    <source>
        <dbReference type="EMBL" id="MBE8722979.1"/>
    </source>
</evidence>
<evidence type="ECO:0000259" key="5">
    <source>
        <dbReference type="PROSITE" id="PS51352"/>
    </source>
</evidence>
<proteinExistence type="predicted"/>
<evidence type="ECO:0000313" key="7">
    <source>
        <dbReference type="Proteomes" id="UP000618319"/>
    </source>
</evidence>
<name>A0ABR9TDP1_9SPHI</name>
<feature type="domain" description="Thioredoxin" evidence="5">
    <location>
        <begin position="25"/>
        <end position="174"/>
    </location>
</feature>
<dbReference type="EMBL" id="PSKQ01000026">
    <property type="protein sequence ID" value="MBE8722979.1"/>
    <property type="molecule type" value="Genomic_DNA"/>
</dbReference>
<evidence type="ECO:0000256" key="3">
    <source>
        <dbReference type="ARBA" id="ARBA00023157"/>
    </source>
</evidence>
<keyword evidence="4" id="KW-0676">Redox-active center</keyword>
<keyword evidence="3" id="KW-1015">Disulfide bond</keyword>
<organism evidence="6 7">
    <name type="scientific">Sphingobacterium pedocola</name>
    <dbReference type="NCBI Taxonomy" id="2082722"/>
    <lineage>
        <taxon>Bacteria</taxon>
        <taxon>Pseudomonadati</taxon>
        <taxon>Bacteroidota</taxon>
        <taxon>Sphingobacteriia</taxon>
        <taxon>Sphingobacteriales</taxon>
        <taxon>Sphingobacteriaceae</taxon>
        <taxon>Sphingobacterium</taxon>
    </lineage>
</organism>
<dbReference type="InterPro" id="IPR050553">
    <property type="entry name" value="Thioredoxin_ResA/DsbE_sf"/>
</dbReference>
<protein>
    <recommendedName>
        <fullName evidence="5">Thioredoxin domain-containing protein</fullName>
    </recommendedName>
</protein>
<dbReference type="CDD" id="cd02966">
    <property type="entry name" value="TlpA_like_family"/>
    <property type="match status" value="1"/>
</dbReference>
<comment type="subcellular location">
    <subcellularLocation>
        <location evidence="1">Cell envelope</location>
    </subcellularLocation>
</comment>
<keyword evidence="2" id="KW-0201">Cytochrome c-type biogenesis</keyword>
<reference evidence="6 7" key="1">
    <citation type="submission" date="2018-02" db="EMBL/GenBank/DDBJ databases">
        <title>Sphingobacterium KA21.</title>
        <authorList>
            <person name="Vasarhelyi B.M."/>
            <person name="Deshmukh S."/>
            <person name="Balint B."/>
            <person name="Kukolya J."/>
        </authorList>
    </citation>
    <scope>NUCLEOTIDE SEQUENCE [LARGE SCALE GENOMIC DNA]</scope>
    <source>
        <strain evidence="6 7">Ka21</strain>
    </source>
</reference>
<dbReference type="PANTHER" id="PTHR42852">
    <property type="entry name" value="THIOL:DISULFIDE INTERCHANGE PROTEIN DSBE"/>
    <property type="match status" value="1"/>
</dbReference>
<accession>A0ABR9TDP1</accession>
<dbReference type="PROSITE" id="PS51352">
    <property type="entry name" value="THIOREDOXIN_2"/>
    <property type="match status" value="1"/>
</dbReference>
<sequence>MLFSDAQAQSAVERAVIGAEEIKTLQIGDTLPETLWNLPLHVVNHPDGKDAVTLSDYRDKTMIILDFWATWCTSCIKNFPKLYELQRNDSSIQTILINSITTRDTRDKIAGFLHKRRQAYSMPSVVSDTILSKLFPHQSLPHYVLIADGKIAGIIDGGTSDMVDWQKISKGDYTVQQAKGYREYDFRYPLFHNGNGGNRPQYLFGSFLSHYIEGLPSAIYKGGSNTQKVSLINVPLITILRFAHPSLSRYRHTRIVYNVTDPLLFSERKSDETRNLFTYEIETPSMPQEDVARLVAEDLQRYMPLEFNSIMKEVECWVLTAVKPELAVDFPDTLARETNLYEKSSAPIFYNNYRLENLLKYLEGIYNIPFVDETCIKQNVRLVLPPDLHNSDELKRSLRRYGLELKLDRRKLDMMEIVEKQTN</sequence>
<keyword evidence="7" id="KW-1185">Reference proteome</keyword>
<dbReference type="Proteomes" id="UP000618319">
    <property type="component" value="Unassembled WGS sequence"/>
</dbReference>
<evidence type="ECO:0000256" key="2">
    <source>
        <dbReference type="ARBA" id="ARBA00022748"/>
    </source>
</evidence>
<evidence type="ECO:0000256" key="1">
    <source>
        <dbReference type="ARBA" id="ARBA00004196"/>
    </source>
</evidence>
<dbReference type="InterPro" id="IPR036249">
    <property type="entry name" value="Thioredoxin-like_sf"/>
</dbReference>
<comment type="caution">
    <text evidence="6">The sequence shown here is derived from an EMBL/GenBank/DDBJ whole genome shotgun (WGS) entry which is preliminary data.</text>
</comment>